<feature type="compositionally biased region" description="Low complexity" evidence="3">
    <location>
        <begin position="7"/>
        <end position="19"/>
    </location>
</feature>
<gene>
    <name evidence="5" type="ORF">MUN78_05705</name>
</gene>
<dbReference type="Pfam" id="PF06114">
    <property type="entry name" value="Peptidase_M78"/>
    <property type="match status" value="1"/>
</dbReference>
<dbReference type="Gene3D" id="1.10.260.40">
    <property type="entry name" value="lambda repressor-like DNA-binding domains"/>
    <property type="match status" value="1"/>
</dbReference>
<name>A0ABY4FPX4_9MICO</name>
<feature type="region of interest" description="Disordered" evidence="3">
    <location>
        <begin position="1"/>
        <end position="20"/>
    </location>
</feature>
<feature type="domain" description="HTH cro/C1-type" evidence="4">
    <location>
        <begin position="29"/>
        <end position="83"/>
    </location>
</feature>
<dbReference type="InterPro" id="IPR010982">
    <property type="entry name" value="Lambda_DNA-bd_dom_sf"/>
</dbReference>
<keyword evidence="2" id="KW-0238">DNA-binding</keyword>
<evidence type="ECO:0000259" key="4">
    <source>
        <dbReference type="PROSITE" id="PS50943"/>
    </source>
</evidence>
<dbReference type="PANTHER" id="PTHR46797">
    <property type="entry name" value="HTH-TYPE TRANSCRIPTIONAL REGULATOR"/>
    <property type="match status" value="1"/>
</dbReference>
<proteinExistence type="inferred from homology"/>
<dbReference type="Proteomes" id="UP000831786">
    <property type="component" value="Chromosome"/>
</dbReference>
<sequence>MTLLQTAPVPEAAAPPAEAGDALTLGRRIRERRTQLGLTLEQLAQAVERAPSQLSAIENGRREPRLPVLRAIAQALGATVDELLADEAPSERAALEIAVERAQRGSVFASLGIQPIRVSKATSDETLRAVLGLHQEVERLHRERAATPEEARRANTELRAEMRGVGNYYAELEAAAAELLRGVGYAGGPVSQQLIADVAQKLGFDLHYVTDMPHSTRSVIDRRNGRIYLGSDVPTRDARAPILRALASVVCGHEEPRSYGDFLRQRVEANYLAGAVLLPEAAAVSVLADAKQQRRISMEDLRDAFSVSYEMAAHRFTNLATERLELQVHFMKAHESGTLIKAYQNDGVSFPSDALGNLEGSIVCRNWTARTVFAQPDRFNPWYQYTDMAGGGTYWCTSRVEKAKEGMYSVSVGVRFEDVKWFRGRETPHRTQSFCPDERCCRRASSELTRKWEDAAWPEAATPTSLLAALPTGTFPGVDAHEVYAFLESHEH</sequence>
<dbReference type="Pfam" id="PF13560">
    <property type="entry name" value="HTH_31"/>
    <property type="match status" value="1"/>
</dbReference>
<dbReference type="InterPro" id="IPR010359">
    <property type="entry name" value="IrrE_HExxH"/>
</dbReference>
<evidence type="ECO:0000256" key="2">
    <source>
        <dbReference type="ARBA" id="ARBA00023125"/>
    </source>
</evidence>
<keyword evidence="6" id="KW-1185">Reference proteome</keyword>
<evidence type="ECO:0000313" key="6">
    <source>
        <dbReference type="Proteomes" id="UP000831786"/>
    </source>
</evidence>
<dbReference type="PANTHER" id="PTHR46797:SF1">
    <property type="entry name" value="METHYLPHOSPHONATE SYNTHASE"/>
    <property type="match status" value="1"/>
</dbReference>
<protein>
    <submittedName>
        <fullName evidence="5">Helix-turn-helix domain-containing protein</fullName>
    </submittedName>
</protein>
<dbReference type="SMART" id="SM00530">
    <property type="entry name" value="HTH_XRE"/>
    <property type="match status" value="1"/>
</dbReference>
<dbReference type="InterPro" id="IPR050807">
    <property type="entry name" value="TransReg_Diox_bact_type"/>
</dbReference>
<dbReference type="CDD" id="cd00093">
    <property type="entry name" value="HTH_XRE"/>
    <property type="match status" value="1"/>
</dbReference>
<reference evidence="5 6" key="1">
    <citation type="submission" date="2022-04" db="EMBL/GenBank/DDBJ databases">
        <title>Leucobacter sp. isolated from rhizosphere of garlic.</title>
        <authorList>
            <person name="Won M."/>
            <person name="Lee C.-M."/>
            <person name="Woen H.-Y."/>
            <person name="Kwon S.-W."/>
        </authorList>
    </citation>
    <scope>NUCLEOTIDE SEQUENCE [LARGE SCALE GENOMIC DNA]</scope>
    <source>
        <strain evidence="5 6">H21R-40</strain>
    </source>
</reference>
<dbReference type="PROSITE" id="PS50943">
    <property type="entry name" value="HTH_CROC1"/>
    <property type="match status" value="1"/>
</dbReference>
<evidence type="ECO:0000256" key="1">
    <source>
        <dbReference type="ARBA" id="ARBA00007227"/>
    </source>
</evidence>
<evidence type="ECO:0000256" key="3">
    <source>
        <dbReference type="SAM" id="MobiDB-lite"/>
    </source>
</evidence>
<dbReference type="InterPro" id="IPR001387">
    <property type="entry name" value="Cro/C1-type_HTH"/>
</dbReference>
<dbReference type="EMBL" id="CP095045">
    <property type="protein sequence ID" value="UOQ58331.1"/>
    <property type="molecule type" value="Genomic_DNA"/>
</dbReference>
<dbReference type="SUPFAM" id="SSF47413">
    <property type="entry name" value="lambda repressor-like DNA-binding domains"/>
    <property type="match status" value="1"/>
</dbReference>
<comment type="similarity">
    <text evidence="1">Belongs to the short-chain fatty acyl-CoA assimilation regulator (ScfR) family.</text>
</comment>
<organism evidence="5 6">
    <name type="scientific">Leucobacter allii</name>
    <dbReference type="NCBI Taxonomy" id="2932247"/>
    <lineage>
        <taxon>Bacteria</taxon>
        <taxon>Bacillati</taxon>
        <taxon>Actinomycetota</taxon>
        <taxon>Actinomycetes</taxon>
        <taxon>Micrococcales</taxon>
        <taxon>Microbacteriaceae</taxon>
        <taxon>Leucobacter</taxon>
    </lineage>
</organism>
<dbReference type="RefSeq" id="WP_244729386.1">
    <property type="nucleotide sequence ID" value="NZ_CP095045.1"/>
</dbReference>
<accession>A0ABY4FPX4</accession>
<evidence type="ECO:0000313" key="5">
    <source>
        <dbReference type="EMBL" id="UOQ58331.1"/>
    </source>
</evidence>